<evidence type="ECO:0000313" key="1">
    <source>
        <dbReference type="EMBL" id="MEJ6496632.1"/>
    </source>
</evidence>
<evidence type="ECO:0000313" key="2">
    <source>
        <dbReference type="Proteomes" id="UP001377972"/>
    </source>
</evidence>
<accession>A0ABU8SUX4</accession>
<dbReference type="Gene3D" id="3.90.180.10">
    <property type="entry name" value="Medium-chain alcohol dehydrogenases, catalytic domain"/>
    <property type="match status" value="1"/>
</dbReference>
<reference evidence="1 2" key="1">
    <citation type="submission" date="2023-01" db="EMBL/GenBank/DDBJ databases">
        <title>Trichodesmium-associated heterotrophic epibiont bacteria.</title>
        <authorList>
            <person name="Cleveland C.S."/>
            <person name="Webb E.A."/>
        </authorList>
    </citation>
    <scope>NUCLEOTIDE SEQUENCE [LARGE SCALE GENOMIC DNA]</scope>
    <source>
        <strain evidence="1 2">USCH2</strain>
    </source>
</reference>
<evidence type="ECO:0008006" key="3">
    <source>
        <dbReference type="Google" id="ProtNLM"/>
    </source>
</evidence>
<dbReference type="PANTHER" id="PTHR43205:SF7">
    <property type="entry name" value="PROSTAGLANDIN REDUCTASE 1"/>
    <property type="match status" value="1"/>
</dbReference>
<keyword evidence="2" id="KW-1185">Reference proteome</keyword>
<dbReference type="InterPro" id="IPR045010">
    <property type="entry name" value="MDR_fam"/>
</dbReference>
<dbReference type="Gene3D" id="3.40.50.720">
    <property type="entry name" value="NAD(P)-binding Rossmann-like Domain"/>
    <property type="match status" value="1"/>
</dbReference>
<comment type="caution">
    <text evidence="1">The sequence shown here is derived from an EMBL/GenBank/DDBJ whole genome shotgun (WGS) entry which is preliminary data.</text>
</comment>
<proteinExistence type="predicted"/>
<protein>
    <recommendedName>
        <fullName evidence="3">Zinc-binding dehydrogenase</fullName>
    </recommendedName>
</protein>
<gene>
    <name evidence="1" type="ORF">PQI24_11345</name>
</gene>
<dbReference type="PANTHER" id="PTHR43205">
    <property type="entry name" value="PROSTAGLANDIN REDUCTASE"/>
    <property type="match status" value="1"/>
</dbReference>
<name>A0ABU8SUX4_9GAMM</name>
<dbReference type="InterPro" id="IPR011032">
    <property type="entry name" value="GroES-like_sf"/>
</dbReference>
<sequence>MNDYGRIPVCGMISGYNDDTAQPGPSNLFYINSKKLTMKGFIVIDYFSQFSEFVEQMSEWISEGKVKSEETVYHGIENAVDAFLGLFEGKNKGKMLVKL</sequence>
<dbReference type="SUPFAM" id="SSF50129">
    <property type="entry name" value="GroES-like"/>
    <property type="match status" value="1"/>
</dbReference>
<dbReference type="SUPFAM" id="SSF51735">
    <property type="entry name" value="NAD(P)-binding Rossmann-fold domains"/>
    <property type="match status" value="1"/>
</dbReference>
<dbReference type="Proteomes" id="UP001377972">
    <property type="component" value="Unassembled WGS sequence"/>
</dbReference>
<dbReference type="InterPro" id="IPR036291">
    <property type="entry name" value="NAD(P)-bd_dom_sf"/>
</dbReference>
<dbReference type="RefSeq" id="WP_054553519.1">
    <property type="nucleotide sequence ID" value="NZ_JAQPZS010000009.1"/>
</dbReference>
<organism evidence="1 2">
    <name type="scientific">Pseudoalteromonas lipolytica</name>
    <dbReference type="NCBI Taxonomy" id="570156"/>
    <lineage>
        <taxon>Bacteria</taxon>
        <taxon>Pseudomonadati</taxon>
        <taxon>Pseudomonadota</taxon>
        <taxon>Gammaproteobacteria</taxon>
        <taxon>Alteromonadales</taxon>
        <taxon>Pseudoalteromonadaceae</taxon>
        <taxon>Pseudoalteromonas</taxon>
    </lineage>
</organism>
<dbReference type="EMBL" id="JAQPZS010000009">
    <property type="protein sequence ID" value="MEJ6496632.1"/>
    <property type="molecule type" value="Genomic_DNA"/>
</dbReference>